<dbReference type="Gene3D" id="1.10.1040.10">
    <property type="entry name" value="N-(1-d-carboxylethyl)-l-norvaline Dehydrogenase, domain 2"/>
    <property type="match status" value="1"/>
</dbReference>
<dbReference type="InterPro" id="IPR029154">
    <property type="entry name" value="HIBADH-like_NADP-bd"/>
</dbReference>
<protein>
    <submittedName>
        <fullName evidence="7">3-hydroxyisobutyrate dehydrogenase</fullName>
    </submittedName>
</protein>
<evidence type="ECO:0000313" key="7">
    <source>
        <dbReference type="EMBL" id="KKQ92866.1"/>
    </source>
</evidence>
<dbReference type="InterPro" id="IPR036291">
    <property type="entry name" value="NAD(P)-bd_dom_sf"/>
</dbReference>
<dbReference type="GO" id="GO:0051287">
    <property type="term" value="F:NAD binding"/>
    <property type="evidence" value="ECO:0007669"/>
    <property type="project" value="InterPro"/>
</dbReference>
<dbReference type="GO" id="GO:0016054">
    <property type="term" value="P:organic acid catabolic process"/>
    <property type="evidence" value="ECO:0007669"/>
    <property type="project" value="UniProtKB-ARBA"/>
</dbReference>
<dbReference type="PANTHER" id="PTHR43060:SF15">
    <property type="entry name" value="3-HYDROXYISOBUTYRATE DEHYDROGENASE-LIKE 1, MITOCHONDRIAL-RELATED"/>
    <property type="match status" value="1"/>
</dbReference>
<dbReference type="PROSITE" id="PS00895">
    <property type="entry name" value="3_HYDROXYISOBUT_DH"/>
    <property type="match status" value="1"/>
</dbReference>
<proteinExistence type="inferred from homology"/>
<dbReference type="InterPro" id="IPR015815">
    <property type="entry name" value="HIBADH-related"/>
</dbReference>
<gene>
    <name evidence="7" type="ORF">UT14_C0001G0009</name>
</gene>
<evidence type="ECO:0000256" key="3">
    <source>
        <dbReference type="ARBA" id="ARBA00023027"/>
    </source>
</evidence>
<dbReference type="InterPro" id="IPR008927">
    <property type="entry name" value="6-PGluconate_DH-like_C_sf"/>
</dbReference>
<feature type="active site" evidence="4">
    <location>
        <position position="170"/>
    </location>
</feature>
<dbReference type="EMBL" id="LBVR01000001">
    <property type="protein sequence ID" value="KKQ92866.1"/>
    <property type="molecule type" value="Genomic_DNA"/>
</dbReference>
<dbReference type="GO" id="GO:0050661">
    <property type="term" value="F:NADP binding"/>
    <property type="evidence" value="ECO:0007669"/>
    <property type="project" value="InterPro"/>
</dbReference>
<dbReference type="PIRSF" id="PIRSF000103">
    <property type="entry name" value="HIBADH"/>
    <property type="match status" value="1"/>
</dbReference>
<dbReference type="InterPro" id="IPR002204">
    <property type="entry name" value="3-OH-isobutyrate_DH-rel_CS"/>
</dbReference>
<dbReference type="Gene3D" id="3.40.50.720">
    <property type="entry name" value="NAD(P)-binding Rossmann-like Domain"/>
    <property type="match status" value="1"/>
</dbReference>
<evidence type="ECO:0000313" key="8">
    <source>
        <dbReference type="Proteomes" id="UP000033841"/>
    </source>
</evidence>
<comment type="caution">
    <text evidence="7">The sequence shown here is derived from an EMBL/GenBank/DDBJ whole genome shotgun (WGS) entry which is preliminary data.</text>
</comment>
<dbReference type="Pfam" id="PF14833">
    <property type="entry name" value="NAD_binding_11"/>
    <property type="match status" value="1"/>
</dbReference>
<dbReference type="GO" id="GO:0016491">
    <property type="term" value="F:oxidoreductase activity"/>
    <property type="evidence" value="ECO:0007669"/>
    <property type="project" value="UniProtKB-KW"/>
</dbReference>
<evidence type="ECO:0000256" key="2">
    <source>
        <dbReference type="ARBA" id="ARBA00023002"/>
    </source>
</evidence>
<dbReference type="Proteomes" id="UP000033841">
    <property type="component" value="Unassembled WGS sequence"/>
</dbReference>
<keyword evidence="3" id="KW-0520">NAD</keyword>
<reference evidence="7 8" key="1">
    <citation type="journal article" date="2015" name="Nature">
        <title>rRNA introns, odd ribosomes, and small enigmatic genomes across a large radiation of phyla.</title>
        <authorList>
            <person name="Brown C.T."/>
            <person name="Hug L.A."/>
            <person name="Thomas B.C."/>
            <person name="Sharon I."/>
            <person name="Castelle C.J."/>
            <person name="Singh A."/>
            <person name="Wilkins M.J."/>
            <person name="Williams K.H."/>
            <person name="Banfield J.F."/>
        </authorList>
    </citation>
    <scope>NUCLEOTIDE SEQUENCE [LARGE SCALE GENOMIC DNA]</scope>
</reference>
<evidence type="ECO:0000259" key="6">
    <source>
        <dbReference type="Pfam" id="PF14833"/>
    </source>
</evidence>
<dbReference type="InterPro" id="IPR006115">
    <property type="entry name" value="6PGDH_NADP-bd"/>
</dbReference>
<name>A0A0G0PU36_9BACT</name>
<organism evidence="7 8">
    <name type="scientific">Candidatus Shapirobacteria bacterium GW2011_GWE1_38_92</name>
    <dbReference type="NCBI Taxonomy" id="1618489"/>
    <lineage>
        <taxon>Bacteria</taxon>
        <taxon>Candidatus Shapironibacteriota</taxon>
    </lineage>
</organism>
<comment type="similarity">
    <text evidence="1">Belongs to the HIBADH-related family.</text>
</comment>
<evidence type="ECO:0000256" key="1">
    <source>
        <dbReference type="ARBA" id="ARBA00009080"/>
    </source>
</evidence>
<dbReference type="PANTHER" id="PTHR43060">
    <property type="entry name" value="3-HYDROXYISOBUTYRATE DEHYDROGENASE-LIKE 1, MITOCHONDRIAL-RELATED"/>
    <property type="match status" value="1"/>
</dbReference>
<dbReference type="AlphaFoldDB" id="A0A0G0PU36"/>
<dbReference type="SUPFAM" id="SSF48179">
    <property type="entry name" value="6-phosphogluconate dehydrogenase C-terminal domain-like"/>
    <property type="match status" value="1"/>
</dbReference>
<evidence type="ECO:0000259" key="5">
    <source>
        <dbReference type="Pfam" id="PF03446"/>
    </source>
</evidence>
<dbReference type="InterPro" id="IPR013328">
    <property type="entry name" value="6PGD_dom2"/>
</dbReference>
<feature type="domain" description="6-phosphogluconate dehydrogenase NADP-binding" evidence="5">
    <location>
        <begin position="3"/>
        <end position="161"/>
    </location>
</feature>
<dbReference type="Pfam" id="PF03446">
    <property type="entry name" value="NAD_binding_2"/>
    <property type="match status" value="1"/>
</dbReference>
<evidence type="ECO:0000256" key="4">
    <source>
        <dbReference type="PIRSR" id="PIRSR000103-1"/>
    </source>
</evidence>
<sequence>MKKIGFIGLGTMGLRMVQRLLSAGYKLTVYNRTAEKANALVDNGARFAVNPRQLAERSDVIITMVSDGRAVRDVAEGVWGAFSVAQRGTVFIDCSTISVGTTKYLALRAENLGCYWLDAPALGGPAAAEAGELSFVVGGPKNILDENIEIFNALGRVTWMGECGMGQAAKIVHNMACGISLAAFSEAIILGEKLGLERKQTIETLLNGAVGSPLLKVKAPKFEENDFEPAFALTMMLKDLTLAEDAAKESELFLPALSAVKKLYNLARIRGFGDEDSSAVIKAFQFLTEVKR</sequence>
<feature type="domain" description="3-hydroxyisobutyrate dehydrogenase-like NAD-binding" evidence="6">
    <location>
        <begin position="164"/>
        <end position="283"/>
    </location>
</feature>
<dbReference type="SUPFAM" id="SSF51735">
    <property type="entry name" value="NAD(P)-binding Rossmann-fold domains"/>
    <property type="match status" value="1"/>
</dbReference>
<accession>A0A0G0PU36</accession>
<keyword evidence="2" id="KW-0560">Oxidoreductase</keyword>